<sequence>MSQGMTNLVNVLHARRSSMEEMVQLLAREKEAIIACDTERLQEATARKLEVVAAMEVLDGNCRQLMAGEAQRLGLPANATLSPIIGRCAPAEQAELAELQKKIASLAGEIRQMVEENRRFLGSSLTTINRSLAFFQSRFTVSETYGGSGQMVERGANTRLLRKEI</sequence>
<comment type="caution">
    <text evidence="5">The sequence shown here is derived from an EMBL/GenBank/DDBJ whole genome shotgun (WGS) entry which is preliminary data.</text>
</comment>
<feature type="coiled-coil region" evidence="4">
    <location>
        <begin position="89"/>
        <end position="116"/>
    </location>
</feature>
<gene>
    <name evidence="5" type="ORF">ENQ87_13510</name>
</gene>
<evidence type="ECO:0000256" key="1">
    <source>
        <dbReference type="ARBA" id="ARBA00002397"/>
    </source>
</evidence>
<dbReference type="InterPro" id="IPR007809">
    <property type="entry name" value="FlgN-like"/>
</dbReference>
<dbReference type="AlphaFoldDB" id="A0A831XGJ7"/>
<keyword evidence="5" id="KW-0282">Flagellum</keyword>
<evidence type="ECO:0000256" key="2">
    <source>
        <dbReference type="ARBA" id="ARBA00007703"/>
    </source>
</evidence>
<keyword evidence="5" id="KW-0966">Cell projection</keyword>
<keyword evidence="5" id="KW-0969">Cilium</keyword>
<comment type="function">
    <text evidence="1">Required for the efficient initiation of filament assembly.</text>
</comment>
<keyword evidence="3" id="KW-1005">Bacterial flagellum biogenesis</keyword>
<protein>
    <submittedName>
        <fullName evidence="5">Flagellar protein FlgN</fullName>
    </submittedName>
</protein>
<dbReference type="GO" id="GO:0044780">
    <property type="term" value="P:bacterial-type flagellum assembly"/>
    <property type="evidence" value="ECO:0007669"/>
    <property type="project" value="InterPro"/>
</dbReference>
<evidence type="ECO:0000256" key="4">
    <source>
        <dbReference type="SAM" id="Coils"/>
    </source>
</evidence>
<evidence type="ECO:0000256" key="3">
    <source>
        <dbReference type="ARBA" id="ARBA00022795"/>
    </source>
</evidence>
<evidence type="ECO:0000313" key="5">
    <source>
        <dbReference type="EMBL" id="HEN43360.1"/>
    </source>
</evidence>
<dbReference type="EMBL" id="DSOV01000059">
    <property type="protein sequence ID" value="HEN43360.1"/>
    <property type="molecule type" value="Genomic_DNA"/>
</dbReference>
<comment type="similarity">
    <text evidence="2">Belongs to the FlgN family.</text>
</comment>
<name>A0A831XGJ7_GEOME</name>
<dbReference type="SUPFAM" id="SSF140566">
    <property type="entry name" value="FlgN-like"/>
    <property type="match status" value="1"/>
</dbReference>
<keyword evidence="4" id="KW-0175">Coiled coil</keyword>
<dbReference type="Gene3D" id="1.20.58.300">
    <property type="entry name" value="FlgN-like"/>
    <property type="match status" value="1"/>
</dbReference>
<reference evidence="5" key="1">
    <citation type="journal article" date="2020" name="mSystems">
        <title>Genome- and Community-Level Interaction Insights into Carbon Utilization and Element Cycling Functions of Hydrothermarchaeota in Hydrothermal Sediment.</title>
        <authorList>
            <person name="Zhou Z."/>
            <person name="Liu Y."/>
            <person name="Xu W."/>
            <person name="Pan J."/>
            <person name="Luo Z.H."/>
            <person name="Li M."/>
        </authorList>
    </citation>
    <scope>NUCLEOTIDE SEQUENCE [LARGE SCALE GENOMIC DNA]</scope>
    <source>
        <strain evidence="5">SpSt-349</strain>
    </source>
</reference>
<dbReference type="Pfam" id="PF05130">
    <property type="entry name" value="FlgN"/>
    <property type="match status" value="1"/>
</dbReference>
<accession>A0A831XGJ7</accession>
<organism evidence="5">
    <name type="scientific">Geobacter metallireducens</name>
    <dbReference type="NCBI Taxonomy" id="28232"/>
    <lineage>
        <taxon>Bacteria</taxon>
        <taxon>Pseudomonadati</taxon>
        <taxon>Thermodesulfobacteriota</taxon>
        <taxon>Desulfuromonadia</taxon>
        <taxon>Geobacterales</taxon>
        <taxon>Geobacteraceae</taxon>
        <taxon>Geobacter</taxon>
    </lineage>
</organism>
<dbReference type="InterPro" id="IPR036679">
    <property type="entry name" value="FlgN-like_sf"/>
</dbReference>
<proteinExistence type="inferred from homology"/>